<dbReference type="Pfam" id="PF00069">
    <property type="entry name" value="Pkinase"/>
    <property type="match status" value="1"/>
</dbReference>
<gene>
    <name evidence="2" type="ORF">PT974_12179</name>
</gene>
<keyword evidence="3" id="KW-1185">Reference proteome</keyword>
<reference evidence="2 3" key="1">
    <citation type="submission" date="2024-01" db="EMBL/GenBank/DDBJ databases">
        <title>Complete genome of Cladobotryum mycophilum ATHUM6906.</title>
        <authorList>
            <person name="Christinaki A.C."/>
            <person name="Myridakis A.I."/>
            <person name="Kouvelis V.N."/>
        </authorList>
    </citation>
    <scope>NUCLEOTIDE SEQUENCE [LARGE SCALE GENOMIC DNA]</scope>
    <source>
        <strain evidence="2 3">ATHUM6906</strain>
    </source>
</reference>
<dbReference type="Gene3D" id="1.10.510.10">
    <property type="entry name" value="Transferase(Phosphotransferase) domain 1"/>
    <property type="match status" value="1"/>
</dbReference>
<sequence>MSERPITQIFIDKKTEARNAPKLTNTVEHLLAQSKFSKLKRRYPQQKQPEQRNKAQLTDLITPVVSFPQHPNDPWGKYDEIFKVLHFEGMVSLAMRKKTPRKAVYIREFPNQKAAETLFTYSQLRHRNIVAIIEAFHTPQVLYIVFERMRLSLEQIVQCPLYPKKPQLSAALGQILDGLEYLESKDLVHGNLSSSQDSFYKLNKDTQTKDMQALKVIALRLMQKNDGPGITNDRWGSHQTVVDFVAATVTETSARKLRQHPLFAIDDTGLCWEELLLELIEVTDVTAQKHYQLFTNK</sequence>
<organism evidence="2 3">
    <name type="scientific">Cladobotryum mycophilum</name>
    <dbReference type="NCBI Taxonomy" id="491253"/>
    <lineage>
        <taxon>Eukaryota</taxon>
        <taxon>Fungi</taxon>
        <taxon>Dikarya</taxon>
        <taxon>Ascomycota</taxon>
        <taxon>Pezizomycotina</taxon>
        <taxon>Sordariomycetes</taxon>
        <taxon>Hypocreomycetidae</taxon>
        <taxon>Hypocreales</taxon>
        <taxon>Hypocreaceae</taxon>
        <taxon>Cladobotryum</taxon>
    </lineage>
</organism>
<dbReference type="Proteomes" id="UP001338125">
    <property type="component" value="Unassembled WGS sequence"/>
</dbReference>
<dbReference type="PROSITE" id="PS50011">
    <property type="entry name" value="PROTEIN_KINASE_DOM"/>
    <property type="match status" value="1"/>
</dbReference>
<dbReference type="InterPro" id="IPR000719">
    <property type="entry name" value="Prot_kinase_dom"/>
</dbReference>
<comment type="caution">
    <text evidence="2">The sequence shown here is derived from an EMBL/GenBank/DDBJ whole genome shotgun (WGS) entry which is preliminary data.</text>
</comment>
<feature type="domain" description="Protein kinase" evidence="1">
    <location>
        <begin position="67"/>
        <end position="297"/>
    </location>
</feature>
<evidence type="ECO:0000313" key="2">
    <source>
        <dbReference type="EMBL" id="KAK5988043.1"/>
    </source>
</evidence>
<proteinExistence type="predicted"/>
<accession>A0ABR0S7A0</accession>
<dbReference type="SUPFAM" id="SSF56112">
    <property type="entry name" value="Protein kinase-like (PK-like)"/>
    <property type="match status" value="1"/>
</dbReference>
<evidence type="ECO:0000313" key="3">
    <source>
        <dbReference type="Proteomes" id="UP001338125"/>
    </source>
</evidence>
<name>A0ABR0S7A0_9HYPO</name>
<protein>
    <recommendedName>
        <fullName evidence="1">Protein kinase domain-containing protein</fullName>
    </recommendedName>
</protein>
<evidence type="ECO:0000259" key="1">
    <source>
        <dbReference type="PROSITE" id="PS50011"/>
    </source>
</evidence>
<dbReference type="InterPro" id="IPR011009">
    <property type="entry name" value="Kinase-like_dom_sf"/>
</dbReference>
<dbReference type="EMBL" id="JAVFKD010000016">
    <property type="protein sequence ID" value="KAK5988043.1"/>
    <property type="molecule type" value="Genomic_DNA"/>
</dbReference>